<keyword evidence="1" id="KW-0812">Transmembrane</keyword>
<dbReference type="RefSeq" id="WP_111229900.1">
    <property type="nucleotide sequence ID" value="NZ_NBIU01000015.1"/>
</dbReference>
<dbReference type="Pfam" id="PF19931">
    <property type="entry name" value="DUF6394"/>
    <property type="match status" value="1"/>
</dbReference>
<dbReference type="AlphaFoldDB" id="A0A2W6MUD2"/>
<dbReference type="EMBL" id="NBIU01000015">
    <property type="protein sequence ID" value="PZT48012.1"/>
    <property type="molecule type" value="Genomic_DNA"/>
</dbReference>
<comment type="caution">
    <text evidence="2">The sequence shown here is derived from an EMBL/GenBank/DDBJ whole genome shotgun (WGS) entry which is preliminary data.</text>
</comment>
<accession>A0A2W6MUD2</accession>
<feature type="transmembrane region" description="Helical" evidence="1">
    <location>
        <begin position="30"/>
        <end position="48"/>
    </location>
</feature>
<organism evidence="2 3">
    <name type="scientific">Helicobacter valdiviensis</name>
    <dbReference type="NCBI Taxonomy" id="1458358"/>
    <lineage>
        <taxon>Bacteria</taxon>
        <taxon>Pseudomonadati</taxon>
        <taxon>Campylobacterota</taxon>
        <taxon>Epsilonproteobacteria</taxon>
        <taxon>Campylobacterales</taxon>
        <taxon>Helicobacteraceae</taxon>
        <taxon>Helicobacter</taxon>
    </lineage>
</organism>
<evidence type="ECO:0000256" key="1">
    <source>
        <dbReference type="SAM" id="Phobius"/>
    </source>
</evidence>
<keyword evidence="3" id="KW-1185">Reference proteome</keyword>
<evidence type="ECO:0008006" key="4">
    <source>
        <dbReference type="Google" id="ProtNLM"/>
    </source>
</evidence>
<sequence length="113" mass="12368">MDWGKVIFIFFILMSLTSTLGFLYEQNIVMLFIAGGVNIISTILKLGVRSYMSAELMASSLVADLHLIPAFIYMQVLNNVGIAVALAIGALAANVVSILFVAIESIKSYNEYR</sequence>
<dbReference type="InterPro" id="IPR045655">
    <property type="entry name" value="DUF6394"/>
</dbReference>
<dbReference type="OrthoDB" id="5344050at2"/>
<evidence type="ECO:0000313" key="2">
    <source>
        <dbReference type="EMBL" id="PZT48012.1"/>
    </source>
</evidence>
<evidence type="ECO:0000313" key="3">
    <source>
        <dbReference type="Proteomes" id="UP000249746"/>
    </source>
</evidence>
<gene>
    <name evidence="2" type="ORF">B6S12_05975</name>
</gene>
<feature type="transmembrane region" description="Helical" evidence="1">
    <location>
        <begin position="55"/>
        <end position="74"/>
    </location>
</feature>
<dbReference type="Proteomes" id="UP000249746">
    <property type="component" value="Unassembled WGS sequence"/>
</dbReference>
<keyword evidence="1" id="KW-1133">Transmembrane helix</keyword>
<feature type="transmembrane region" description="Helical" evidence="1">
    <location>
        <begin position="80"/>
        <end position="103"/>
    </location>
</feature>
<name>A0A2W6MUD2_9HELI</name>
<proteinExistence type="predicted"/>
<protein>
    <recommendedName>
        <fullName evidence="4">MacA</fullName>
    </recommendedName>
</protein>
<feature type="transmembrane region" description="Helical" evidence="1">
    <location>
        <begin position="7"/>
        <end position="24"/>
    </location>
</feature>
<keyword evidence="1" id="KW-0472">Membrane</keyword>
<reference evidence="2 3" key="1">
    <citation type="submission" date="2017-03" db="EMBL/GenBank/DDBJ databases">
        <title>Genomic and clinical evidence uncovers the enterohepatic species Helicobacter valdiviensis as a potential human intestinal pathogen.</title>
        <authorList>
            <person name="Fresia P."/>
            <person name="Jara R."/>
            <person name="Sierra R."/>
            <person name="Ferres I."/>
            <person name="Greif G."/>
            <person name="Iraola G."/>
            <person name="Collado L."/>
        </authorList>
    </citation>
    <scope>NUCLEOTIDE SEQUENCE [LARGE SCALE GENOMIC DNA]</scope>
    <source>
        <strain evidence="2 3">WBE14</strain>
    </source>
</reference>